<dbReference type="AlphaFoldDB" id="A0A9W9ZQ78"/>
<evidence type="ECO:0000256" key="1">
    <source>
        <dbReference type="SAM" id="SignalP"/>
    </source>
</evidence>
<evidence type="ECO:0000313" key="2">
    <source>
        <dbReference type="EMBL" id="KAJ7384803.1"/>
    </source>
</evidence>
<keyword evidence="1" id="KW-0732">Signal</keyword>
<name>A0A9W9ZQ78_9CNID</name>
<feature type="chain" id="PRO_5040883255" evidence="1">
    <location>
        <begin position="20"/>
        <end position="172"/>
    </location>
</feature>
<reference evidence="2" key="1">
    <citation type="submission" date="2023-01" db="EMBL/GenBank/DDBJ databases">
        <title>Genome assembly of the deep-sea coral Lophelia pertusa.</title>
        <authorList>
            <person name="Herrera S."/>
            <person name="Cordes E."/>
        </authorList>
    </citation>
    <scope>NUCLEOTIDE SEQUENCE</scope>
    <source>
        <strain evidence="2">USNM1676648</strain>
        <tissue evidence="2">Polyp</tissue>
    </source>
</reference>
<comment type="caution">
    <text evidence="2">The sequence shown here is derived from an EMBL/GenBank/DDBJ whole genome shotgun (WGS) entry which is preliminary data.</text>
</comment>
<keyword evidence="3" id="KW-1185">Reference proteome</keyword>
<organism evidence="2 3">
    <name type="scientific">Desmophyllum pertusum</name>
    <dbReference type="NCBI Taxonomy" id="174260"/>
    <lineage>
        <taxon>Eukaryota</taxon>
        <taxon>Metazoa</taxon>
        <taxon>Cnidaria</taxon>
        <taxon>Anthozoa</taxon>
        <taxon>Hexacorallia</taxon>
        <taxon>Scleractinia</taxon>
        <taxon>Caryophylliina</taxon>
        <taxon>Caryophylliidae</taxon>
        <taxon>Desmophyllum</taxon>
    </lineage>
</organism>
<gene>
    <name evidence="2" type="ORF">OS493_019479</name>
</gene>
<dbReference type="Proteomes" id="UP001163046">
    <property type="component" value="Unassembled WGS sequence"/>
</dbReference>
<dbReference type="EMBL" id="MU825884">
    <property type="protein sequence ID" value="KAJ7384803.1"/>
    <property type="molecule type" value="Genomic_DNA"/>
</dbReference>
<protein>
    <submittedName>
        <fullName evidence="2">Uncharacterized protein</fullName>
    </submittedName>
</protein>
<sequence length="172" mass="19581">MALWIMVLPLGTCGPCSEAVDDHNPTSDLARLYQDLNSVRDFVLAFPMGKSGKRKASSEGTTPGVTPPVPAKTIIINLDYTYKVFSSNIHVPGVMLKDIPNEVNNVEHFINLLDYVNRCEPNSKKLSHRTTNVNSYFTWKYLSTEEIKKTVEERLKMSRKISRLEQKFQKVF</sequence>
<evidence type="ECO:0000313" key="3">
    <source>
        <dbReference type="Proteomes" id="UP001163046"/>
    </source>
</evidence>
<feature type="signal peptide" evidence="1">
    <location>
        <begin position="1"/>
        <end position="19"/>
    </location>
</feature>
<proteinExistence type="predicted"/>
<accession>A0A9W9ZQ78</accession>